<dbReference type="InterPro" id="IPR005921">
    <property type="entry name" value="HutH"/>
</dbReference>
<dbReference type="InterPro" id="IPR024083">
    <property type="entry name" value="Fumarase/histidase_N"/>
</dbReference>
<comment type="similarity">
    <text evidence="7">Belongs to the PAL/histidase family.</text>
</comment>
<evidence type="ECO:0000256" key="8">
    <source>
        <dbReference type="RuleBase" id="RU004479"/>
    </source>
</evidence>
<dbReference type="GO" id="GO:0004397">
    <property type="term" value="F:histidine ammonia-lyase activity"/>
    <property type="evidence" value="ECO:0007669"/>
    <property type="project" value="UniProtKB-UniRule"/>
</dbReference>
<comment type="caution">
    <text evidence="10">The sequence shown here is derived from an EMBL/GenBank/DDBJ whole genome shotgun (WGS) entry which is preliminary data.</text>
</comment>
<dbReference type="UniPathway" id="UPA00379">
    <property type="reaction ID" value="UER00549"/>
</dbReference>
<evidence type="ECO:0000256" key="1">
    <source>
        <dbReference type="ARBA" id="ARBA00005113"/>
    </source>
</evidence>
<dbReference type="Gene3D" id="1.10.275.10">
    <property type="entry name" value="Fumarase/aspartase (N-terminal domain)"/>
    <property type="match status" value="1"/>
</dbReference>
<dbReference type="SUPFAM" id="SSF48557">
    <property type="entry name" value="L-aspartase-like"/>
    <property type="match status" value="1"/>
</dbReference>
<sequence>MRFLIPKYNLTVKDVIAVSRNQVKVTISQLGKQNIERSNQRLTKILESGKPVYGVNTGFGALVEKSIPKAKYSELQTNLIKSHALGTGDFLEKEVVRAGMFLRANMLAKGYSGVRLSLVRLLTEMLNRDVVPLVYEKGSVGASGDLAPLAFIGLVLIGKGKAYYQDRLMSGRNALKKAGLTPLVLQPKEGLALINGTEMMSALGALNVDKVKHLTDLADIAGALSFVALGGNRQAFSQRLAQLKPYPGQKITTRNLSQLLKTNGQINFALSTKAANGQQPSVIQDAYSLRCLPQVNGAVRETLRFVTAIVETEIKSVSDNPIIFDEGKPLISPFFKEKSFWGFKGAKPLCDDVIVSGGNFHGQAIALAMDNLAIATCVLAGIAERLIARLLDSKLSNLPPFLTPNPGVNSGLMMAQLLAVTLQTENKVLSTPASIQSLPTSANQEDFVSMGMDSALKAKKVISNTQTILALELICACQAIELAKIKLNKRLQGYFDFIRTFVPFQKNDQELTDALHNLLQNIEKIRL</sequence>
<evidence type="ECO:0000256" key="9">
    <source>
        <dbReference type="RuleBase" id="RU004480"/>
    </source>
</evidence>
<proteinExistence type="inferred from homology"/>
<evidence type="ECO:0000256" key="2">
    <source>
        <dbReference type="ARBA" id="ARBA00012994"/>
    </source>
</evidence>
<evidence type="ECO:0000256" key="6">
    <source>
        <dbReference type="NCBIfam" id="TIGR01225"/>
    </source>
</evidence>
<dbReference type="AlphaFoldDB" id="A0A7C6EA91"/>
<evidence type="ECO:0000256" key="3">
    <source>
        <dbReference type="ARBA" id="ARBA00022808"/>
    </source>
</evidence>
<name>A0A7C6EA91_UNCW3</name>
<protein>
    <recommendedName>
        <fullName evidence="2 6">Histidine ammonia-lyase</fullName>
        <ecNumber evidence="2 6">4.3.1.3</ecNumber>
    </recommendedName>
</protein>
<keyword evidence="3 8" id="KW-0369">Histidine metabolism</keyword>
<evidence type="ECO:0000256" key="7">
    <source>
        <dbReference type="RuleBase" id="RU003954"/>
    </source>
</evidence>
<evidence type="ECO:0000313" key="10">
    <source>
        <dbReference type="EMBL" id="HHS52054.1"/>
    </source>
</evidence>
<dbReference type="GO" id="GO:0019556">
    <property type="term" value="P:L-histidine catabolic process to glutamate and formamide"/>
    <property type="evidence" value="ECO:0007669"/>
    <property type="project" value="UniProtKB-UniPathway"/>
</dbReference>
<dbReference type="FunFam" id="1.10.275.10:FF:000005">
    <property type="entry name" value="Histidine ammonia-lyase"/>
    <property type="match status" value="1"/>
</dbReference>
<dbReference type="InterPro" id="IPR022313">
    <property type="entry name" value="Phe/His_NH3-lyase_AS"/>
</dbReference>
<dbReference type="Pfam" id="PF00221">
    <property type="entry name" value="Lyase_aromatic"/>
    <property type="match status" value="1"/>
</dbReference>
<dbReference type="EC" id="4.3.1.3" evidence="2 6"/>
<dbReference type="InterPro" id="IPR008948">
    <property type="entry name" value="L-Aspartase-like"/>
</dbReference>
<dbReference type="EMBL" id="DTLI01000109">
    <property type="protein sequence ID" value="HHS52054.1"/>
    <property type="molecule type" value="Genomic_DNA"/>
</dbReference>
<dbReference type="GO" id="GO:0005737">
    <property type="term" value="C:cytoplasm"/>
    <property type="evidence" value="ECO:0007669"/>
    <property type="project" value="UniProtKB-SubCell"/>
</dbReference>
<dbReference type="Gene3D" id="1.20.200.10">
    <property type="entry name" value="Fumarase/aspartase (Central domain)"/>
    <property type="match status" value="1"/>
</dbReference>
<dbReference type="NCBIfam" id="TIGR01225">
    <property type="entry name" value="hutH"/>
    <property type="match status" value="1"/>
</dbReference>
<organism evidence="10">
    <name type="scientific">candidate division WOR-3 bacterium</name>
    <dbReference type="NCBI Taxonomy" id="2052148"/>
    <lineage>
        <taxon>Bacteria</taxon>
        <taxon>Bacteria division WOR-3</taxon>
    </lineage>
</organism>
<comment type="pathway">
    <text evidence="1 8">Amino-acid degradation; L-histidine degradation into L-glutamate; N-formimidoyl-L-glutamate from L-histidine: step 1/3.</text>
</comment>
<gene>
    <name evidence="10" type="primary">hutH</name>
    <name evidence="10" type="ORF">ENW73_04210</name>
</gene>
<evidence type="ECO:0000256" key="5">
    <source>
        <dbReference type="ARBA" id="ARBA00049269"/>
    </source>
</evidence>
<dbReference type="CDD" id="cd00332">
    <property type="entry name" value="PAL-HAL"/>
    <property type="match status" value="1"/>
</dbReference>
<dbReference type="PANTHER" id="PTHR10362">
    <property type="entry name" value="HISTIDINE AMMONIA-LYASE"/>
    <property type="match status" value="1"/>
</dbReference>
<dbReference type="InterPro" id="IPR001106">
    <property type="entry name" value="Aromatic_Lyase"/>
</dbReference>
<accession>A0A7C6EA91</accession>
<reference evidence="10" key="1">
    <citation type="journal article" date="2020" name="mSystems">
        <title>Genome- and Community-Level Interaction Insights into Carbon Utilization and Element Cycling Functions of Hydrothermarchaeota in Hydrothermal Sediment.</title>
        <authorList>
            <person name="Zhou Z."/>
            <person name="Liu Y."/>
            <person name="Xu W."/>
            <person name="Pan J."/>
            <person name="Luo Z.H."/>
            <person name="Li M."/>
        </authorList>
    </citation>
    <scope>NUCLEOTIDE SEQUENCE [LARGE SCALE GENOMIC DNA]</scope>
    <source>
        <strain evidence="10">SpSt-876</strain>
    </source>
</reference>
<dbReference type="NCBIfam" id="NF006871">
    <property type="entry name" value="PRK09367.1"/>
    <property type="match status" value="1"/>
</dbReference>
<dbReference type="PROSITE" id="PS00488">
    <property type="entry name" value="PAL_HISTIDASE"/>
    <property type="match status" value="1"/>
</dbReference>
<comment type="catalytic activity">
    <reaction evidence="5 8">
        <text>L-histidine = trans-urocanate + NH4(+)</text>
        <dbReference type="Rhea" id="RHEA:21232"/>
        <dbReference type="ChEBI" id="CHEBI:17771"/>
        <dbReference type="ChEBI" id="CHEBI:28938"/>
        <dbReference type="ChEBI" id="CHEBI:57595"/>
        <dbReference type="EC" id="4.3.1.3"/>
    </reaction>
</comment>
<evidence type="ECO:0000256" key="4">
    <source>
        <dbReference type="ARBA" id="ARBA00023239"/>
    </source>
</evidence>
<keyword evidence="4 7" id="KW-0456">Lyase</keyword>
<comment type="subcellular location">
    <subcellularLocation>
        <location evidence="9">Cytoplasm</location>
    </subcellularLocation>
</comment>
<dbReference type="GO" id="GO:0019557">
    <property type="term" value="P:L-histidine catabolic process to glutamate and formate"/>
    <property type="evidence" value="ECO:0007669"/>
    <property type="project" value="UniProtKB-UniPathway"/>
</dbReference>